<dbReference type="Gene3D" id="2.30.29.50">
    <property type="entry name" value="Bacterial Pleckstrin homology domain"/>
    <property type="match status" value="1"/>
</dbReference>
<reference evidence="2" key="1">
    <citation type="submission" date="2019-11" db="EMBL/GenBank/DDBJ databases">
        <authorList>
            <person name="Feng L."/>
        </authorList>
    </citation>
    <scope>NUCLEOTIDE SEQUENCE</scope>
    <source>
        <strain evidence="2">ElimosumLFYP34</strain>
    </source>
</reference>
<evidence type="ECO:0000259" key="1">
    <source>
        <dbReference type="Pfam" id="PF08000"/>
    </source>
</evidence>
<dbReference type="EMBL" id="CACRTR010000023">
    <property type="protein sequence ID" value="VYU68634.1"/>
    <property type="molecule type" value="Genomic_DNA"/>
</dbReference>
<dbReference type="SUPFAM" id="SSF50729">
    <property type="entry name" value="PH domain-like"/>
    <property type="match status" value="1"/>
</dbReference>
<proteinExistence type="predicted"/>
<evidence type="ECO:0000313" key="2">
    <source>
        <dbReference type="EMBL" id="VYU68634.1"/>
    </source>
</evidence>
<accession>A0A6N3GVS0</accession>
<dbReference type="InterPro" id="IPR012544">
    <property type="entry name" value="PHb"/>
</dbReference>
<organism evidence="2">
    <name type="scientific">Eubacterium limosum</name>
    <dbReference type="NCBI Taxonomy" id="1736"/>
    <lineage>
        <taxon>Bacteria</taxon>
        <taxon>Bacillati</taxon>
        <taxon>Bacillota</taxon>
        <taxon>Clostridia</taxon>
        <taxon>Eubacteriales</taxon>
        <taxon>Eubacteriaceae</taxon>
        <taxon>Eubacterium</taxon>
    </lineage>
</organism>
<sequence>MTNELAPFAVWTFASECPIPDDVAGMLVDGEKAVCAYKTIRDAAIFTNKRLIVRDAQGLKGKKVEIYTLPYSSIVMYSTENAGKLLDLNAEVELWTKAGHIKINLNRGIDIRKLDHLLASAILK</sequence>
<dbReference type="Pfam" id="PF08000">
    <property type="entry name" value="bPH_1"/>
    <property type="match status" value="1"/>
</dbReference>
<feature type="domain" description="Bacterial Pleckstrin homology" evidence="1">
    <location>
        <begin position="14"/>
        <end position="121"/>
    </location>
</feature>
<name>A0A6N3GVS0_EUBLI</name>
<dbReference type="CDD" id="cd13225">
    <property type="entry name" value="PH-like_bacteria"/>
    <property type="match status" value="1"/>
</dbReference>
<dbReference type="InterPro" id="IPR037063">
    <property type="entry name" value="PHb_sf"/>
</dbReference>
<gene>
    <name evidence="2" type="ORF">ELLFYP34_00757</name>
</gene>
<dbReference type="AlphaFoldDB" id="A0A6N3GVS0"/>
<protein>
    <recommendedName>
        <fullName evidence="1">Bacterial Pleckstrin homology domain-containing protein</fullName>
    </recommendedName>
</protein>